<reference evidence="4" key="1">
    <citation type="journal article" date="2014" name="Int. J. Syst. Evol. Microbiol.">
        <title>Complete genome sequence of Corynebacterium casei LMG S-19264T (=DSM 44701T), isolated from a smear-ripened cheese.</title>
        <authorList>
            <consortium name="US DOE Joint Genome Institute (JGI-PGF)"/>
            <person name="Walter F."/>
            <person name="Albersmeier A."/>
            <person name="Kalinowski J."/>
            <person name="Ruckert C."/>
        </authorList>
    </citation>
    <scope>NUCLEOTIDE SEQUENCE</scope>
    <source>
        <strain evidence="4">KCTC 32182</strain>
    </source>
</reference>
<sequence>MGMTFLSLPVRAAIGLFLAVGAQAQAGDAFGAPGGDPVHGPALKSFIGTATEPASNVYFTGYRGIVSEIYYPAADTLASVDLQFLVGDRGATFVDEEKRQPYRVTRPDARSLRWLATTSSPEHGWRLDKEIFTDPARDALIQRVTFTALDGRRVSDFRLYLLFKPYLSANGRDDTAFVLRRRDSGMALVAQGGRSASAIALSRPWSMVAGQPAISNGYAGRSDGWTDLLGGAADKRMDWRFERAGPGNVAQMGQVATEQETGQSMTFDVVLAFGATAQAAGETASAALSGPMDDTRRRFDAGWRRYAASLSTQRGLADDRYYLYAMTLKTLQDKASGAMVAGLGTPWGESQNDANAGGYHLVWPRDLAKYANALISAGDSASAARVVRYLFTRLQQQTDCGDPAFRAEACPGGFSRIGRFPQNAWIDGRPYWNATQMDEQAMPLVLAWRLGASVYAPLWPRIRQTADYLLANGPRTQQERWEENDGYSPSTLAAGIAGLVCAADMARAQGDLARAGRYLAAADRWQRNVERWTMTTTGPYGNGRYFLRLNPSPSAPDGSPRFGPDSPQRLEVKNGGGSRDAREVVDGGFLELVRFGVKGANDPVIGESLAVLDRVLGQSPGSGLPALAWFRYAFDGYGEHNDGRPYDGTGVGRLWPILTAERAMAEIARTGRGSAGAPYLAQLGRFTTPEGFLPEQVWSLATRVAGSWPVLNPAGAAPGSPTGSIAPLGWALGEYMTLIASMAAGRIVDMPQAVCQRYGNCVVPPAPGDAAAELAFTAQTRPGQHVYLTGNLPALGGWHTDLGIPLDAKTYPVWRGRVNLPAGKTVEYKIYRKNEDGSVVWEAGPNRRTAIPVSGGTVLGGSVVWESVSRR</sequence>
<dbReference type="SMART" id="SM01065">
    <property type="entry name" value="CBM_2"/>
    <property type="match status" value="1"/>
</dbReference>
<dbReference type="InterPro" id="IPR014718">
    <property type="entry name" value="GH-type_carb-bd"/>
</dbReference>
<dbReference type="PANTHER" id="PTHR31616:SF0">
    <property type="entry name" value="GLUCAN 1,4-ALPHA-GLUCOSIDASE"/>
    <property type="match status" value="1"/>
</dbReference>
<dbReference type="Pfam" id="PF00723">
    <property type="entry name" value="Glyco_hydro_15"/>
    <property type="match status" value="1"/>
</dbReference>
<evidence type="ECO:0000259" key="3">
    <source>
        <dbReference type="PROSITE" id="PS51166"/>
    </source>
</evidence>
<dbReference type="Pfam" id="PF09137">
    <property type="entry name" value="Glucodextran_N"/>
    <property type="match status" value="1"/>
</dbReference>
<dbReference type="InterPro" id="IPR008928">
    <property type="entry name" value="6-hairpin_glycosidase_sf"/>
</dbReference>
<evidence type="ECO:0000256" key="1">
    <source>
        <dbReference type="SAM" id="MobiDB-lite"/>
    </source>
</evidence>
<organism evidence="4 5">
    <name type="scientific">Paludibacterium paludis</name>
    <dbReference type="NCBI Taxonomy" id="1225769"/>
    <lineage>
        <taxon>Bacteria</taxon>
        <taxon>Pseudomonadati</taxon>
        <taxon>Pseudomonadota</taxon>
        <taxon>Betaproteobacteria</taxon>
        <taxon>Neisseriales</taxon>
        <taxon>Chromobacteriaceae</taxon>
        <taxon>Paludibacterium</taxon>
    </lineage>
</organism>
<evidence type="ECO:0000313" key="5">
    <source>
        <dbReference type="Proteomes" id="UP000645257"/>
    </source>
</evidence>
<dbReference type="GO" id="GO:0016757">
    <property type="term" value="F:glycosyltransferase activity"/>
    <property type="evidence" value="ECO:0007669"/>
    <property type="project" value="UniProtKB-ARBA"/>
</dbReference>
<dbReference type="GO" id="GO:2001070">
    <property type="term" value="F:starch binding"/>
    <property type="evidence" value="ECO:0007669"/>
    <property type="project" value="InterPro"/>
</dbReference>
<keyword evidence="2" id="KW-0732">Signal</keyword>
<dbReference type="CDD" id="cd07430">
    <property type="entry name" value="GH15_N"/>
    <property type="match status" value="1"/>
</dbReference>
<comment type="caution">
    <text evidence="4">The sequence shown here is derived from an EMBL/GenBank/DDBJ whole genome shotgun (WGS) entry which is preliminary data.</text>
</comment>
<dbReference type="InterPro" id="IPR013784">
    <property type="entry name" value="Carb-bd-like_fold"/>
</dbReference>
<dbReference type="InterPro" id="IPR013783">
    <property type="entry name" value="Ig-like_fold"/>
</dbReference>
<dbReference type="SUPFAM" id="SSF48208">
    <property type="entry name" value="Six-hairpin glycosidases"/>
    <property type="match status" value="1"/>
</dbReference>
<dbReference type="SUPFAM" id="SSF74650">
    <property type="entry name" value="Galactose mutarotase-like"/>
    <property type="match status" value="1"/>
</dbReference>
<dbReference type="AlphaFoldDB" id="A0A918P4D6"/>
<dbReference type="SUPFAM" id="SSF49452">
    <property type="entry name" value="Starch-binding domain-like"/>
    <property type="match status" value="1"/>
</dbReference>
<feature type="domain" description="CBM20" evidence="3">
    <location>
        <begin position="764"/>
        <end position="867"/>
    </location>
</feature>
<keyword evidence="5" id="KW-1185">Reference proteome</keyword>
<dbReference type="Gene3D" id="2.60.40.10">
    <property type="entry name" value="Immunoglobulins"/>
    <property type="match status" value="1"/>
</dbReference>
<feature type="chain" id="PRO_5037966513" evidence="2">
    <location>
        <begin position="27"/>
        <end position="871"/>
    </location>
</feature>
<dbReference type="PANTHER" id="PTHR31616">
    <property type="entry name" value="TREHALASE"/>
    <property type="match status" value="1"/>
</dbReference>
<dbReference type="EMBL" id="BMYX01000012">
    <property type="protein sequence ID" value="GGY18266.1"/>
    <property type="molecule type" value="Genomic_DNA"/>
</dbReference>
<gene>
    <name evidence="4" type="ORF">GCM10011289_22140</name>
</gene>
<dbReference type="Gene3D" id="2.70.98.10">
    <property type="match status" value="1"/>
</dbReference>
<dbReference type="InterPro" id="IPR002044">
    <property type="entry name" value="CBM20"/>
</dbReference>
<dbReference type="RefSeq" id="WP_215796418.1">
    <property type="nucleotide sequence ID" value="NZ_BMYX01000012.1"/>
</dbReference>
<dbReference type="InterPro" id="IPR012341">
    <property type="entry name" value="6hp_glycosidase-like_sf"/>
</dbReference>
<dbReference type="GO" id="GO:0004553">
    <property type="term" value="F:hydrolase activity, hydrolyzing O-glycosyl compounds"/>
    <property type="evidence" value="ECO:0007669"/>
    <property type="project" value="TreeGrafter"/>
</dbReference>
<dbReference type="InterPro" id="IPR011013">
    <property type="entry name" value="Gal_mutarotase_sf_dom"/>
</dbReference>
<evidence type="ECO:0000313" key="4">
    <source>
        <dbReference type="EMBL" id="GGY18266.1"/>
    </source>
</evidence>
<dbReference type="InterPro" id="IPR015220">
    <property type="entry name" value="Glucodextranase_N"/>
</dbReference>
<dbReference type="PROSITE" id="PS51166">
    <property type="entry name" value="CBM20"/>
    <property type="match status" value="1"/>
</dbReference>
<name>A0A918P4D6_9NEIS</name>
<dbReference type="GO" id="GO:0005975">
    <property type="term" value="P:carbohydrate metabolic process"/>
    <property type="evidence" value="ECO:0007669"/>
    <property type="project" value="InterPro"/>
</dbReference>
<feature type="signal peptide" evidence="2">
    <location>
        <begin position="1"/>
        <end position="26"/>
    </location>
</feature>
<dbReference type="Proteomes" id="UP000645257">
    <property type="component" value="Unassembled WGS sequence"/>
</dbReference>
<feature type="region of interest" description="Disordered" evidence="1">
    <location>
        <begin position="550"/>
        <end position="579"/>
    </location>
</feature>
<dbReference type="Gene3D" id="1.50.10.10">
    <property type="match status" value="1"/>
</dbReference>
<dbReference type="Pfam" id="PF00686">
    <property type="entry name" value="CBM_20"/>
    <property type="match status" value="1"/>
</dbReference>
<protein>
    <submittedName>
        <fullName evidence="4">Amylase</fullName>
    </submittedName>
</protein>
<evidence type="ECO:0000256" key="2">
    <source>
        <dbReference type="SAM" id="SignalP"/>
    </source>
</evidence>
<proteinExistence type="predicted"/>
<reference evidence="4" key="2">
    <citation type="submission" date="2020-09" db="EMBL/GenBank/DDBJ databases">
        <authorList>
            <person name="Sun Q."/>
            <person name="Kim S."/>
        </authorList>
    </citation>
    <scope>NUCLEOTIDE SEQUENCE</scope>
    <source>
        <strain evidence="4">KCTC 32182</strain>
    </source>
</reference>
<accession>A0A918P4D6</accession>
<dbReference type="InterPro" id="IPR011613">
    <property type="entry name" value="GH15-like"/>
</dbReference>